<dbReference type="InterPro" id="IPR000917">
    <property type="entry name" value="Sulfatase_N"/>
</dbReference>
<protein>
    <submittedName>
        <fullName evidence="4">Sulfatase</fullName>
    </submittedName>
</protein>
<keyword evidence="2" id="KW-0378">Hydrolase</keyword>
<dbReference type="EMBL" id="JAOQIO010000001">
    <property type="protein sequence ID" value="MCU6790635.1"/>
    <property type="molecule type" value="Genomic_DNA"/>
</dbReference>
<dbReference type="PANTHER" id="PTHR45953:SF1">
    <property type="entry name" value="IDURONATE 2-SULFATASE"/>
    <property type="match status" value="1"/>
</dbReference>
<keyword evidence="1" id="KW-0479">Metal-binding</keyword>
<dbReference type="PANTHER" id="PTHR45953">
    <property type="entry name" value="IDURONATE 2-SULFATASE"/>
    <property type="match status" value="1"/>
</dbReference>
<dbReference type="CDD" id="cd16148">
    <property type="entry name" value="sulfatase_like"/>
    <property type="match status" value="1"/>
</dbReference>
<keyword evidence="5" id="KW-1185">Reference proteome</keyword>
<accession>A0ABT2U7N3</accession>
<evidence type="ECO:0000313" key="4">
    <source>
        <dbReference type="EMBL" id="MCU6790635.1"/>
    </source>
</evidence>
<dbReference type="RefSeq" id="WP_262682122.1">
    <property type="nucleotide sequence ID" value="NZ_JAOQIO010000001.1"/>
</dbReference>
<organism evidence="4 5">
    <name type="scientific">Paenibacillus baimaensis</name>
    <dbReference type="NCBI Taxonomy" id="2982185"/>
    <lineage>
        <taxon>Bacteria</taxon>
        <taxon>Bacillati</taxon>
        <taxon>Bacillota</taxon>
        <taxon>Bacilli</taxon>
        <taxon>Bacillales</taxon>
        <taxon>Paenibacillaceae</taxon>
        <taxon>Paenibacillus</taxon>
    </lineage>
</organism>
<dbReference type="InterPro" id="IPR017850">
    <property type="entry name" value="Alkaline_phosphatase_core_sf"/>
</dbReference>
<name>A0ABT2U7N3_9BACL</name>
<dbReference type="Pfam" id="PF00884">
    <property type="entry name" value="Sulfatase"/>
    <property type="match status" value="1"/>
</dbReference>
<sequence>MKAVMVMFDSLNKHMLPPYGCNWVHAPNFQRLAERAVTFDNCYAGSLPCMPARRDLHTGRYNFLHRSWGPLEPFDDSMVDLLSKNGVYTHLTTDHNHYFEDGGATYHTRYNSWEFARGQEGDPWKGSVKDPVIPETLSGPKLGDLWRQDWVNREHLDTEEKQPLAVTVGRGIEFMERNHDQDRWFLQIEAFDPHEPFFTQRKYKDLYPHTYEGKHFDWPDYGVVKQQPEEVQHVIYEYAALVSMCDAYLGRIMDTFDRYDLWKDTLLIVNTDHGFLLGEHRWWGKNIQPFYNQIANIPLFVWDPRTQVSGGRSEALVQMIDMGPTLLDFFAVDIPPDMLGKPLNILTDSDGDRPREAVLFGTHGGHVNCTDGRYVYMRAPIQEDNEPLYEYTLMPTHMHTRFDPREFAGMELAGPFSFTKGAQVMKIKGKTYLNPYRYGSLLFDLQQDPKQESQLDDPEIEARMLRLMARLMREHDAPAEQFERLGMTMDGHSVSAHKME</sequence>
<proteinExistence type="predicted"/>
<dbReference type="SUPFAM" id="SSF53649">
    <property type="entry name" value="Alkaline phosphatase-like"/>
    <property type="match status" value="1"/>
</dbReference>
<evidence type="ECO:0000256" key="1">
    <source>
        <dbReference type="ARBA" id="ARBA00022723"/>
    </source>
</evidence>
<evidence type="ECO:0000256" key="2">
    <source>
        <dbReference type="ARBA" id="ARBA00022801"/>
    </source>
</evidence>
<dbReference type="Gene3D" id="3.40.720.10">
    <property type="entry name" value="Alkaline Phosphatase, subunit A"/>
    <property type="match status" value="1"/>
</dbReference>
<dbReference type="Proteomes" id="UP001652445">
    <property type="component" value="Unassembled WGS sequence"/>
</dbReference>
<reference evidence="4 5" key="1">
    <citation type="submission" date="2022-09" db="EMBL/GenBank/DDBJ databases">
        <authorList>
            <person name="Han X.L."/>
            <person name="Wang Q."/>
            <person name="Lu T."/>
        </authorList>
    </citation>
    <scope>NUCLEOTIDE SEQUENCE [LARGE SCALE GENOMIC DNA]</scope>
    <source>
        <strain evidence="4 5">WQ 127069</strain>
    </source>
</reference>
<feature type="domain" description="Sulfatase N-terminal" evidence="3">
    <location>
        <begin position="4"/>
        <end position="330"/>
    </location>
</feature>
<gene>
    <name evidence="4" type="ORF">OB236_00705</name>
</gene>
<evidence type="ECO:0000313" key="5">
    <source>
        <dbReference type="Proteomes" id="UP001652445"/>
    </source>
</evidence>
<evidence type="ECO:0000259" key="3">
    <source>
        <dbReference type="Pfam" id="PF00884"/>
    </source>
</evidence>
<comment type="caution">
    <text evidence="4">The sequence shown here is derived from an EMBL/GenBank/DDBJ whole genome shotgun (WGS) entry which is preliminary data.</text>
</comment>